<sequence>DYSRTEEIYKTIDKSTPSGTYEINNQQVILSDNGDIEISGVSIDKKYTNALHLSQDITLDVPFPEWDFFRGQNDFILRTEMNEQQWNEMKSELLIELQKIWDVVNSGNAEGLRPFLEARCLEYDQAFYTEPGENLNDFIRTINQDILDPEYTLPPIELKYTDISVGYERNIL</sequence>
<gene>
    <name evidence="1" type="ORF">MNBD_GAMMA08-530</name>
</gene>
<dbReference type="AlphaFoldDB" id="A0A3B0X9V4"/>
<evidence type="ECO:0000313" key="1">
    <source>
        <dbReference type="EMBL" id="VAW65038.1"/>
    </source>
</evidence>
<reference evidence="1" key="1">
    <citation type="submission" date="2018-06" db="EMBL/GenBank/DDBJ databases">
        <authorList>
            <person name="Zhirakovskaya E."/>
        </authorList>
    </citation>
    <scope>NUCLEOTIDE SEQUENCE</scope>
</reference>
<organism evidence="1">
    <name type="scientific">hydrothermal vent metagenome</name>
    <dbReference type="NCBI Taxonomy" id="652676"/>
    <lineage>
        <taxon>unclassified sequences</taxon>
        <taxon>metagenomes</taxon>
        <taxon>ecological metagenomes</taxon>
    </lineage>
</organism>
<proteinExistence type="predicted"/>
<dbReference type="EMBL" id="UOFH01000305">
    <property type="protein sequence ID" value="VAW65038.1"/>
    <property type="molecule type" value="Genomic_DNA"/>
</dbReference>
<feature type="non-terminal residue" evidence="1">
    <location>
        <position position="1"/>
    </location>
</feature>
<protein>
    <submittedName>
        <fullName evidence="1">Uncharacterized protein</fullName>
    </submittedName>
</protein>
<name>A0A3B0X9V4_9ZZZZ</name>
<accession>A0A3B0X9V4</accession>